<evidence type="ECO:0000313" key="3">
    <source>
        <dbReference type="Proteomes" id="UP001168972"/>
    </source>
</evidence>
<evidence type="ECO:0000313" key="2">
    <source>
        <dbReference type="EMBL" id="KAK0167457.1"/>
    </source>
</evidence>
<organism evidence="2 3">
    <name type="scientific">Microctonus hyperodae</name>
    <name type="common">Parasitoid wasp</name>
    <dbReference type="NCBI Taxonomy" id="165561"/>
    <lineage>
        <taxon>Eukaryota</taxon>
        <taxon>Metazoa</taxon>
        <taxon>Ecdysozoa</taxon>
        <taxon>Arthropoda</taxon>
        <taxon>Hexapoda</taxon>
        <taxon>Insecta</taxon>
        <taxon>Pterygota</taxon>
        <taxon>Neoptera</taxon>
        <taxon>Endopterygota</taxon>
        <taxon>Hymenoptera</taxon>
        <taxon>Apocrita</taxon>
        <taxon>Ichneumonoidea</taxon>
        <taxon>Braconidae</taxon>
        <taxon>Euphorinae</taxon>
        <taxon>Microctonus</taxon>
    </lineage>
</organism>
<reference evidence="2" key="1">
    <citation type="journal article" date="2023" name="bioRxiv">
        <title>Scaffold-level genome assemblies of two parasitoid biocontrol wasps reveal the parthenogenesis mechanism and an associated novel virus.</title>
        <authorList>
            <person name="Inwood S."/>
            <person name="Skelly J."/>
            <person name="Guhlin J."/>
            <person name="Harrop T."/>
            <person name="Goldson S."/>
            <person name="Dearden P."/>
        </authorList>
    </citation>
    <scope>NUCLEOTIDE SEQUENCE</scope>
    <source>
        <strain evidence="2">Lincoln</strain>
        <tissue evidence="2">Whole body</tissue>
    </source>
</reference>
<reference evidence="2" key="2">
    <citation type="submission" date="2023-03" db="EMBL/GenBank/DDBJ databases">
        <authorList>
            <person name="Inwood S.N."/>
            <person name="Skelly J.G."/>
            <person name="Guhlin J."/>
            <person name="Harrop T.W.R."/>
            <person name="Goldson S.G."/>
            <person name="Dearden P.K."/>
        </authorList>
    </citation>
    <scope>NUCLEOTIDE SEQUENCE</scope>
    <source>
        <strain evidence="2">Lincoln</strain>
        <tissue evidence="2">Whole body</tissue>
    </source>
</reference>
<gene>
    <name evidence="2" type="ORF">PV327_004852</name>
</gene>
<dbReference type="EMBL" id="JAQQBR010001832">
    <property type="protein sequence ID" value="KAK0167457.1"/>
    <property type="molecule type" value="Genomic_DNA"/>
</dbReference>
<dbReference type="InterPro" id="IPR018631">
    <property type="entry name" value="AAA-ATPase-like_dom"/>
</dbReference>
<comment type="caution">
    <text evidence="2">The sequence shown here is derived from an EMBL/GenBank/DDBJ whole genome shotgun (WGS) entry which is preliminary data.</text>
</comment>
<protein>
    <recommendedName>
        <fullName evidence="1">AAA-ATPase-like domain-containing protein</fullName>
    </recommendedName>
</protein>
<accession>A0AA39KN48</accession>
<sequence length="472" mass="55345">MNEHEISGENLFSSEKPVLDPLLNTTDYAELINSRMYIDKTMFIKAILEDNDNMVMISAPRLFCKSSNMNMLRKFVEIELNSNGQRIELQLDKAGFLKEHQPSSKNFKLFKNKKIFTVKSDGDLIFNKKFFTHHFGRYPIIYVNFNKVRGNTYEEILNSLGEAIRSSFLEHMYLKMSPILSEDTKNMFIKYIQRHEPLTAVQIKKGLKFLSEILREHFQGMHEVYVLIDEFDAPISNAMTNKLLNEIALQNTIDTIRILTDELLKNNVNIKRALLNASNHIGTVLTTCAIHKPFLQNENYWEFCGFTRYDVIYLIKKAGILKEFRDIEVCYGGYSIKSPNINMDMYCPWSILNLLKTHKYIMFWHDDNFDLQHIINHELIQPFINSVMFNSPIIIPYRCELNNSEIIILSRIFTTNEIKLHHIALFLQFLYGIGYFKILRRVDLEIELKVPNVEIFAHFRAILKPDPFAPNI</sequence>
<keyword evidence="3" id="KW-1185">Reference proteome</keyword>
<dbReference type="Proteomes" id="UP001168972">
    <property type="component" value="Unassembled WGS sequence"/>
</dbReference>
<feature type="domain" description="AAA-ATPase-like" evidence="1">
    <location>
        <begin position="26"/>
        <end position="275"/>
    </location>
</feature>
<dbReference type="PANTHER" id="PTHR34825:SF1">
    <property type="entry name" value="AAA-ATPASE-LIKE DOMAIN-CONTAINING PROTEIN"/>
    <property type="match status" value="1"/>
</dbReference>
<name>A0AA39KN48_MICHY</name>
<proteinExistence type="predicted"/>
<dbReference type="PANTHER" id="PTHR34825">
    <property type="entry name" value="CONSERVED PROTEIN, WITH A WEAK D-GALACTARATE DEHYDRATASE/ALTRONATE HYDROLASE DOMAIN"/>
    <property type="match status" value="1"/>
</dbReference>
<dbReference type="Pfam" id="PF09820">
    <property type="entry name" value="AAA-ATPase_like"/>
    <property type="match status" value="1"/>
</dbReference>
<evidence type="ECO:0000259" key="1">
    <source>
        <dbReference type="Pfam" id="PF09820"/>
    </source>
</evidence>
<dbReference type="AlphaFoldDB" id="A0AA39KN48"/>